<sequence>MASKKTARKRKKASAVATVGRSTMALPAELEDEFAKYVNRDRASAGAAGWPFIKTEGSTPFMMLGEQKIGDANGALDAIVLGAVRINTHYEGDFQPGVVTPPTCFALADLAWDAAEIDAKLAPPAELPTKASDACQGCRFNAFGSGRGNSKACKNSVRLALIPADSKDFTKADGLLLNVPPASMKLWSSYVQPWASIGRPIFSVLTQIEKMPAQRGSGFTLHFTPMGPIDDVESLRELAARVSSDAEAALTQPPMTGEASTSS</sequence>
<proteinExistence type="predicted"/>
<accession>X0UMJ0</accession>
<dbReference type="AlphaFoldDB" id="X0UMJ0"/>
<feature type="non-terminal residue" evidence="1">
    <location>
        <position position="263"/>
    </location>
</feature>
<name>X0UMJ0_9ZZZZ</name>
<dbReference type="EMBL" id="BARS01020411">
    <property type="protein sequence ID" value="GAG06954.1"/>
    <property type="molecule type" value="Genomic_DNA"/>
</dbReference>
<gene>
    <name evidence="1" type="ORF">S01H1_32916</name>
</gene>
<comment type="caution">
    <text evidence="1">The sequence shown here is derived from an EMBL/GenBank/DDBJ whole genome shotgun (WGS) entry which is preliminary data.</text>
</comment>
<organism evidence="1">
    <name type="scientific">marine sediment metagenome</name>
    <dbReference type="NCBI Taxonomy" id="412755"/>
    <lineage>
        <taxon>unclassified sequences</taxon>
        <taxon>metagenomes</taxon>
        <taxon>ecological metagenomes</taxon>
    </lineage>
</organism>
<evidence type="ECO:0000313" key="1">
    <source>
        <dbReference type="EMBL" id="GAG06954.1"/>
    </source>
</evidence>
<reference evidence="1" key="1">
    <citation type="journal article" date="2014" name="Front. Microbiol.">
        <title>High frequency of phylogenetically diverse reductive dehalogenase-homologous genes in deep subseafloor sedimentary metagenomes.</title>
        <authorList>
            <person name="Kawai M."/>
            <person name="Futagami T."/>
            <person name="Toyoda A."/>
            <person name="Takaki Y."/>
            <person name="Nishi S."/>
            <person name="Hori S."/>
            <person name="Arai W."/>
            <person name="Tsubouchi T."/>
            <person name="Morono Y."/>
            <person name="Uchiyama I."/>
            <person name="Ito T."/>
            <person name="Fujiyama A."/>
            <person name="Inagaki F."/>
            <person name="Takami H."/>
        </authorList>
    </citation>
    <scope>NUCLEOTIDE SEQUENCE</scope>
    <source>
        <strain evidence="1">Expedition CK06-06</strain>
    </source>
</reference>
<protein>
    <submittedName>
        <fullName evidence="1">Uncharacterized protein</fullName>
    </submittedName>
</protein>